<dbReference type="GO" id="GO:0004709">
    <property type="term" value="F:MAP kinase kinase kinase activity"/>
    <property type="evidence" value="ECO:0007669"/>
    <property type="project" value="UniProtKB-EC"/>
</dbReference>
<feature type="binding site" evidence="13">
    <location>
        <position position="32"/>
    </location>
    <ligand>
        <name>ATP</name>
        <dbReference type="ChEBI" id="CHEBI:30616"/>
    </ligand>
</feature>
<organism evidence="17">
    <name type="scientific">Brassica napus</name>
    <name type="common">Rape</name>
    <dbReference type="NCBI Taxonomy" id="3708"/>
    <lineage>
        <taxon>Eukaryota</taxon>
        <taxon>Viridiplantae</taxon>
        <taxon>Streptophyta</taxon>
        <taxon>Embryophyta</taxon>
        <taxon>Tracheophyta</taxon>
        <taxon>Spermatophyta</taxon>
        <taxon>Magnoliopsida</taxon>
        <taxon>eudicotyledons</taxon>
        <taxon>Gunneridae</taxon>
        <taxon>Pentapetalae</taxon>
        <taxon>rosids</taxon>
        <taxon>malvids</taxon>
        <taxon>Brassicales</taxon>
        <taxon>Brassicaceae</taxon>
        <taxon>Brassiceae</taxon>
        <taxon>Brassica</taxon>
    </lineage>
</organism>
<gene>
    <name evidence="17" type="primary">MAPKKK18.2</name>
</gene>
<evidence type="ECO:0000256" key="4">
    <source>
        <dbReference type="ARBA" id="ARBA00022553"/>
    </source>
</evidence>
<reference evidence="17" key="1">
    <citation type="submission" date="2012-11" db="EMBL/GenBank/DDBJ databases">
        <title>Identification and expression analysis of 16 MAPKKK in Brassica napus in response to Sclerotinia sclerotiorum and hormone treatments.</title>
        <authorList>
            <person name="Sun Y."/>
            <person name="Yang B."/>
            <person name="Jiang Y."/>
        </authorList>
    </citation>
    <scope>NUCLEOTIDE SEQUENCE</scope>
</reference>
<keyword evidence="5" id="KW-0808">Transferase</keyword>
<dbReference type="GO" id="GO:0005634">
    <property type="term" value="C:nucleus"/>
    <property type="evidence" value="ECO:0007669"/>
    <property type="project" value="UniProtKB-SubCell"/>
</dbReference>
<dbReference type="GO" id="GO:0009738">
    <property type="term" value="P:abscisic acid-activated signaling pathway"/>
    <property type="evidence" value="ECO:0007669"/>
    <property type="project" value="UniProtKB-KW"/>
</dbReference>
<evidence type="ECO:0000256" key="2">
    <source>
        <dbReference type="ARBA" id="ARBA00012406"/>
    </source>
</evidence>
<feature type="compositionally biased region" description="Polar residues" evidence="15">
    <location>
        <begin position="259"/>
        <end position="276"/>
    </location>
</feature>
<evidence type="ECO:0000256" key="6">
    <source>
        <dbReference type="ARBA" id="ARBA00022682"/>
    </source>
</evidence>
<dbReference type="CDD" id="cd06606">
    <property type="entry name" value="STKc_MAPKKK"/>
    <property type="match status" value="1"/>
</dbReference>
<dbReference type="EC" id="2.7.11.25" evidence="2"/>
<evidence type="ECO:0000256" key="14">
    <source>
        <dbReference type="RuleBase" id="RU000304"/>
    </source>
</evidence>
<evidence type="ECO:0000256" key="11">
    <source>
        <dbReference type="ARBA" id="ARBA00047559"/>
    </source>
</evidence>
<keyword evidence="3 14" id="KW-0723">Serine/threonine-protein kinase</keyword>
<evidence type="ECO:0000256" key="1">
    <source>
        <dbReference type="ARBA" id="ARBA00004123"/>
    </source>
</evidence>
<evidence type="ECO:0000259" key="16">
    <source>
        <dbReference type="PROSITE" id="PS50011"/>
    </source>
</evidence>
<comment type="subcellular location">
    <subcellularLocation>
        <location evidence="1">Nucleus</location>
    </subcellularLocation>
</comment>
<dbReference type="InterPro" id="IPR052751">
    <property type="entry name" value="Plant_MAPKKK"/>
</dbReference>
<proteinExistence type="evidence at transcript level"/>
<evidence type="ECO:0000256" key="9">
    <source>
        <dbReference type="ARBA" id="ARBA00022840"/>
    </source>
</evidence>
<evidence type="ECO:0000256" key="13">
    <source>
        <dbReference type="PROSITE-ProRule" id="PRU10141"/>
    </source>
</evidence>
<evidence type="ECO:0000256" key="3">
    <source>
        <dbReference type="ARBA" id="ARBA00022527"/>
    </source>
</evidence>
<protein>
    <recommendedName>
        <fullName evidence="2">mitogen-activated protein kinase kinase kinase</fullName>
        <ecNumber evidence="2">2.7.11.25</ecNumber>
    </recommendedName>
</protein>
<evidence type="ECO:0000256" key="5">
    <source>
        <dbReference type="ARBA" id="ARBA00022679"/>
    </source>
</evidence>
<dbReference type="GO" id="GO:0006970">
    <property type="term" value="P:response to osmotic stress"/>
    <property type="evidence" value="ECO:0007669"/>
    <property type="project" value="UniProtKB-ARBA"/>
</dbReference>
<dbReference type="InterPro" id="IPR011009">
    <property type="entry name" value="Kinase-like_dom_sf"/>
</dbReference>
<dbReference type="EMBL" id="KC246593">
    <property type="protein sequence ID" value="AGA37258.1"/>
    <property type="molecule type" value="mRNA"/>
</dbReference>
<feature type="domain" description="Protein kinase" evidence="16">
    <location>
        <begin position="3"/>
        <end position="257"/>
    </location>
</feature>
<dbReference type="Gene3D" id="1.10.510.10">
    <property type="entry name" value="Transferase(Phosphotransferase) domain 1"/>
    <property type="match status" value="1"/>
</dbReference>
<dbReference type="GO" id="GO:0005524">
    <property type="term" value="F:ATP binding"/>
    <property type="evidence" value="ECO:0007669"/>
    <property type="project" value="UniProtKB-UniRule"/>
</dbReference>
<feature type="region of interest" description="Disordered" evidence="15">
    <location>
        <begin position="256"/>
        <end position="276"/>
    </location>
</feature>
<dbReference type="InterPro" id="IPR017441">
    <property type="entry name" value="Protein_kinase_ATP_BS"/>
</dbReference>
<dbReference type="InterPro" id="IPR008271">
    <property type="entry name" value="Ser/Thr_kinase_AS"/>
</dbReference>
<evidence type="ECO:0000256" key="15">
    <source>
        <dbReference type="SAM" id="MobiDB-lite"/>
    </source>
</evidence>
<keyword evidence="9 13" id="KW-0067">ATP-binding</keyword>
<dbReference type="PANTHER" id="PTHR48011">
    <property type="entry name" value="CCR4-NOT TRANSCRIPTIONAL COMPLEX SUBUNIT CAF120-RELATED"/>
    <property type="match status" value="1"/>
</dbReference>
<dbReference type="FunFam" id="1.10.510.10:FF:000852">
    <property type="entry name" value="Mitogen-activated protein kinase kinase kinase 17"/>
    <property type="match status" value="1"/>
</dbReference>
<dbReference type="Pfam" id="PF00069">
    <property type="entry name" value="Pkinase"/>
    <property type="match status" value="1"/>
</dbReference>
<keyword evidence="8 17" id="KW-0418">Kinase</keyword>
<evidence type="ECO:0000256" key="12">
    <source>
        <dbReference type="ARBA" id="ARBA00048329"/>
    </source>
</evidence>
<keyword evidence="7 13" id="KW-0547">Nucleotide-binding</keyword>
<evidence type="ECO:0000313" key="17">
    <source>
        <dbReference type="EMBL" id="AGA37258.1"/>
    </source>
</evidence>
<comment type="similarity">
    <text evidence="14">Belongs to the protein kinase superfamily.</text>
</comment>
<evidence type="ECO:0000256" key="10">
    <source>
        <dbReference type="ARBA" id="ARBA00023242"/>
    </source>
</evidence>
<dbReference type="PROSITE" id="PS50011">
    <property type="entry name" value="PROTEIN_KINASE_DOM"/>
    <property type="match status" value="1"/>
</dbReference>
<dbReference type="SUPFAM" id="SSF56112">
    <property type="entry name" value="Protein kinase-like (PK-like)"/>
    <property type="match status" value="1"/>
</dbReference>
<keyword evidence="6" id="KW-0938">Abscisic acid signaling pathway</keyword>
<dbReference type="GO" id="GO:0019901">
    <property type="term" value="F:protein kinase binding"/>
    <property type="evidence" value="ECO:0007669"/>
    <property type="project" value="UniProtKB-ARBA"/>
</dbReference>
<comment type="catalytic activity">
    <reaction evidence="12">
        <text>L-seryl-[protein] + ATP = O-phospho-L-seryl-[protein] + ADP + H(+)</text>
        <dbReference type="Rhea" id="RHEA:17989"/>
        <dbReference type="Rhea" id="RHEA-COMP:9863"/>
        <dbReference type="Rhea" id="RHEA-COMP:11604"/>
        <dbReference type="ChEBI" id="CHEBI:15378"/>
        <dbReference type="ChEBI" id="CHEBI:29999"/>
        <dbReference type="ChEBI" id="CHEBI:30616"/>
        <dbReference type="ChEBI" id="CHEBI:83421"/>
        <dbReference type="ChEBI" id="CHEBI:456216"/>
        <dbReference type="EC" id="2.7.11.25"/>
    </reaction>
</comment>
<name>V9LYH9_BRANA</name>
<comment type="catalytic activity">
    <reaction evidence="11">
        <text>L-threonyl-[protein] + ATP = O-phospho-L-threonyl-[protein] + ADP + H(+)</text>
        <dbReference type="Rhea" id="RHEA:46608"/>
        <dbReference type="Rhea" id="RHEA-COMP:11060"/>
        <dbReference type="Rhea" id="RHEA-COMP:11605"/>
        <dbReference type="ChEBI" id="CHEBI:15378"/>
        <dbReference type="ChEBI" id="CHEBI:30013"/>
        <dbReference type="ChEBI" id="CHEBI:30616"/>
        <dbReference type="ChEBI" id="CHEBI:61977"/>
        <dbReference type="ChEBI" id="CHEBI:456216"/>
        <dbReference type="EC" id="2.7.11.25"/>
    </reaction>
</comment>
<dbReference type="PANTHER" id="PTHR48011:SF4">
    <property type="entry name" value="MITOGEN-ACTIVATED PROTEIN KINASE KINASE KINASE 19"/>
    <property type="match status" value="1"/>
</dbReference>
<dbReference type="SMART" id="SM00220">
    <property type="entry name" value="S_TKc"/>
    <property type="match status" value="1"/>
</dbReference>
<dbReference type="PROSITE" id="PS00108">
    <property type="entry name" value="PROTEIN_KINASE_ST"/>
    <property type="match status" value="1"/>
</dbReference>
<dbReference type="PROSITE" id="PS00107">
    <property type="entry name" value="PROTEIN_KINASE_ATP"/>
    <property type="match status" value="1"/>
</dbReference>
<accession>V9LYH9</accession>
<keyword evidence="10" id="KW-0539">Nucleus</keyword>
<keyword evidence="4" id="KW-0597">Phosphoprotein</keyword>
<sequence>MNWTREKTIGRGSSATVYAATCQESGETIAVKSAEFHQSEFLQREAKLLSSMNSPYVIGYRGCEVTKEPLATYNLLMEYAPYGTMADVAAKNGGCIDEARVVSYTRQILLGLEYVHDSKGIAHCDVKGSNVLVGVNGEAKIADFGCAKRVEPELTEPVRGTPAFMAPEVARGERQGKESDIWALGCTVIEMVTGSPPWVGGDSTDPVSVLYRVGYMGESPELPSSLTEQAKDFLGKCLRRDAKERWTATQLLNHPFVTTKPNTEPESETGLVTNSPTSVTDQMFWRSVEEEEDQERPSWWECHEERIGVLSWIGQAVVDPTWDMDGEDWITVRRNNDVDAIV</sequence>
<dbReference type="InterPro" id="IPR000719">
    <property type="entry name" value="Prot_kinase_dom"/>
</dbReference>
<dbReference type="AlphaFoldDB" id="V9LYH9"/>
<evidence type="ECO:0000256" key="8">
    <source>
        <dbReference type="ARBA" id="ARBA00022777"/>
    </source>
</evidence>
<evidence type="ECO:0000256" key="7">
    <source>
        <dbReference type="ARBA" id="ARBA00022741"/>
    </source>
</evidence>